<reference evidence="1 2" key="1">
    <citation type="journal article" date="2023" name="Plants (Basel)">
        <title>Bridging the Gap: Combining Genomics and Transcriptomics Approaches to Understand Stylosanthes scabra, an Orphan Legume from the Brazilian Caatinga.</title>
        <authorList>
            <person name="Ferreira-Neto J.R.C."/>
            <person name="da Silva M.D."/>
            <person name="Binneck E."/>
            <person name="de Melo N.F."/>
            <person name="da Silva R.H."/>
            <person name="de Melo A.L.T.M."/>
            <person name="Pandolfi V."/>
            <person name="Bustamante F.O."/>
            <person name="Brasileiro-Vidal A.C."/>
            <person name="Benko-Iseppon A.M."/>
        </authorList>
    </citation>
    <scope>NUCLEOTIDE SEQUENCE [LARGE SCALE GENOMIC DNA]</scope>
    <source>
        <tissue evidence="1">Leaves</tissue>
    </source>
</reference>
<feature type="non-terminal residue" evidence="1">
    <location>
        <position position="1"/>
    </location>
</feature>
<evidence type="ECO:0000313" key="2">
    <source>
        <dbReference type="Proteomes" id="UP001341840"/>
    </source>
</evidence>
<dbReference type="EMBL" id="JASCZI010061146">
    <property type="protein sequence ID" value="MED6137795.1"/>
    <property type="molecule type" value="Genomic_DNA"/>
</dbReference>
<name>A0ABU6SP57_9FABA</name>
<protein>
    <submittedName>
        <fullName evidence="1">Uncharacterized protein</fullName>
    </submittedName>
</protein>
<sequence length="76" mass="8083">SPIVSRLWVKCANDQSCESPNGSEGKERVKPVMLSTDTPASIVAVPYSTLFTTVITGTSAVGLGDSIHELHIKKNL</sequence>
<keyword evidence="2" id="KW-1185">Reference proteome</keyword>
<accession>A0ABU6SP57</accession>
<dbReference type="Proteomes" id="UP001341840">
    <property type="component" value="Unassembled WGS sequence"/>
</dbReference>
<proteinExistence type="predicted"/>
<evidence type="ECO:0000313" key="1">
    <source>
        <dbReference type="EMBL" id="MED6137795.1"/>
    </source>
</evidence>
<organism evidence="1 2">
    <name type="scientific">Stylosanthes scabra</name>
    <dbReference type="NCBI Taxonomy" id="79078"/>
    <lineage>
        <taxon>Eukaryota</taxon>
        <taxon>Viridiplantae</taxon>
        <taxon>Streptophyta</taxon>
        <taxon>Embryophyta</taxon>
        <taxon>Tracheophyta</taxon>
        <taxon>Spermatophyta</taxon>
        <taxon>Magnoliopsida</taxon>
        <taxon>eudicotyledons</taxon>
        <taxon>Gunneridae</taxon>
        <taxon>Pentapetalae</taxon>
        <taxon>rosids</taxon>
        <taxon>fabids</taxon>
        <taxon>Fabales</taxon>
        <taxon>Fabaceae</taxon>
        <taxon>Papilionoideae</taxon>
        <taxon>50 kb inversion clade</taxon>
        <taxon>dalbergioids sensu lato</taxon>
        <taxon>Dalbergieae</taxon>
        <taxon>Pterocarpus clade</taxon>
        <taxon>Stylosanthes</taxon>
    </lineage>
</organism>
<comment type="caution">
    <text evidence="1">The sequence shown here is derived from an EMBL/GenBank/DDBJ whole genome shotgun (WGS) entry which is preliminary data.</text>
</comment>
<gene>
    <name evidence="1" type="ORF">PIB30_068346</name>
</gene>